<evidence type="ECO:0000313" key="5">
    <source>
        <dbReference type="Proteomes" id="UP000007797"/>
    </source>
</evidence>
<dbReference type="Gene3D" id="3.30.710.10">
    <property type="entry name" value="Potassium Channel Kv1.1, Chain A"/>
    <property type="match status" value="1"/>
</dbReference>
<gene>
    <name evidence="4" type="ORF">DFA_11744</name>
</gene>
<dbReference type="OrthoDB" id="2342932at2759"/>
<evidence type="ECO:0000313" key="4">
    <source>
        <dbReference type="EMBL" id="EGG13983.1"/>
    </source>
</evidence>
<feature type="compositionally biased region" description="Polar residues" evidence="3">
    <location>
        <begin position="412"/>
        <end position="423"/>
    </location>
</feature>
<dbReference type="RefSeq" id="XP_004350691.1">
    <property type="nucleotide sequence ID" value="XM_004350640.1"/>
</dbReference>
<dbReference type="SMART" id="SM00512">
    <property type="entry name" value="Skp1"/>
    <property type="match status" value="1"/>
</dbReference>
<feature type="region of interest" description="Disordered" evidence="3">
    <location>
        <begin position="268"/>
        <end position="442"/>
    </location>
</feature>
<dbReference type="OMA" id="VWPERIQ"/>
<evidence type="ECO:0008006" key="6">
    <source>
        <dbReference type="Google" id="ProtNLM"/>
    </source>
</evidence>
<feature type="region of interest" description="Disordered" evidence="3">
    <location>
        <begin position="1"/>
        <end position="23"/>
    </location>
</feature>
<dbReference type="InterPro" id="IPR001232">
    <property type="entry name" value="SKP1-like"/>
</dbReference>
<dbReference type="Proteomes" id="UP000007797">
    <property type="component" value="Unassembled WGS sequence"/>
</dbReference>
<sequence>MEESTISTNIDTMTNDSSDNGTDTMVGEIIPTTSTTSTTTTTISTNTSAASGLNRKVVKIVSNEGDEYELEECVIEMCRTVKYIASGKLGFRNGLGGWFNIEGKYVLHKKEGRLLATIYTNNDQECILCFPEIRGQILSTIIEYCKFHSSNPTSQQILEHDDNLISMKQSSLCELASASYYLDVKSLVSLTSREIAAQISQKSSEEIRETFTNLHLAGYNQFFSSNKQCPSYKKSSKKEKLQIVAPTTLAIDDNRSVDELLEFLGESSKKPTSKKNKNKSSSSSTSSTSSTSNTTQQSKLNSSSTLPSQQQQQPSQQSNNNSKSNNNNKSSSSVNNNNNNKQTSPIILPNKSKSTTNSSTSSTIGNIQQQQQQIPDISLTNNKKQSKSSSTSLKSSKSSPDLFSSEERTDNLYHTTQQKQDPSMETETFEEEWDDDDDDEIDPDLQEEIDKEVESFKQRLDLFNRQPKTKLTLPSRTLAALLDAY</sequence>
<dbReference type="AlphaFoldDB" id="F4QE36"/>
<dbReference type="SUPFAM" id="SSF81382">
    <property type="entry name" value="Skp1 dimerisation domain-like"/>
    <property type="match status" value="1"/>
</dbReference>
<dbReference type="STRING" id="1054147.F4QE36"/>
<keyword evidence="2" id="KW-0833">Ubl conjugation pathway</keyword>
<dbReference type="InterPro" id="IPR036296">
    <property type="entry name" value="SKP1-like_dim_sf"/>
</dbReference>
<reference evidence="5" key="1">
    <citation type="journal article" date="2011" name="Genome Res.">
        <title>Phylogeny-wide analysis of social amoeba genomes highlights ancient origins for complex intercellular communication.</title>
        <authorList>
            <person name="Heidel A.J."/>
            <person name="Lawal H.M."/>
            <person name="Felder M."/>
            <person name="Schilde C."/>
            <person name="Helps N.R."/>
            <person name="Tunggal B."/>
            <person name="Rivero F."/>
            <person name="John U."/>
            <person name="Schleicher M."/>
            <person name="Eichinger L."/>
            <person name="Platzer M."/>
            <person name="Noegel A.A."/>
            <person name="Schaap P."/>
            <person name="Gloeckner G."/>
        </authorList>
    </citation>
    <scope>NUCLEOTIDE SEQUENCE [LARGE SCALE GENOMIC DNA]</scope>
    <source>
        <strain evidence="5">SH3</strain>
    </source>
</reference>
<feature type="compositionally biased region" description="Low complexity" evidence="3">
    <location>
        <begin position="279"/>
        <end position="399"/>
    </location>
</feature>
<evidence type="ECO:0000256" key="1">
    <source>
        <dbReference type="ARBA" id="ARBA00009993"/>
    </source>
</evidence>
<dbReference type="GeneID" id="14865665"/>
<accession>F4QE36</accession>
<protein>
    <recommendedName>
        <fullName evidence="6">SKP1 component POZ domain-containing protein</fullName>
    </recommendedName>
</protein>
<evidence type="ECO:0000256" key="2">
    <source>
        <dbReference type="ARBA" id="ARBA00022786"/>
    </source>
</evidence>
<dbReference type="InterPro" id="IPR011333">
    <property type="entry name" value="SKP1/BTB/POZ_sf"/>
</dbReference>
<dbReference type="PANTHER" id="PTHR11165">
    <property type="entry name" value="SKP1"/>
    <property type="match status" value="1"/>
</dbReference>
<dbReference type="GO" id="GO:0006511">
    <property type="term" value="P:ubiquitin-dependent protein catabolic process"/>
    <property type="evidence" value="ECO:0007669"/>
    <property type="project" value="InterPro"/>
</dbReference>
<dbReference type="EMBL" id="GL883029">
    <property type="protein sequence ID" value="EGG13983.1"/>
    <property type="molecule type" value="Genomic_DNA"/>
</dbReference>
<comment type="similarity">
    <text evidence="1">Belongs to the SKP1 family.</text>
</comment>
<evidence type="ECO:0000256" key="3">
    <source>
        <dbReference type="SAM" id="MobiDB-lite"/>
    </source>
</evidence>
<organism evidence="4 5">
    <name type="scientific">Cavenderia fasciculata</name>
    <name type="common">Slime mold</name>
    <name type="synonym">Dictyostelium fasciculatum</name>
    <dbReference type="NCBI Taxonomy" id="261658"/>
    <lineage>
        <taxon>Eukaryota</taxon>
        <taxon>Amoebozoa</taxon>
        <taxon>Evosea</taxon>
        <taxon>Eumycetozoa</taxon>
        <taxon>Dictyostelia</taxon>
        <taxon>Acytosteliales</taxon>
        <taxon>Cavenderiaceae</taxon>
        <taxon>Cavenderia</taxon>
    </lineage>
</organism>
<proteinExistence type="inferred from homology"/>
<dbReference type="KEGG" id="dfa:DFA_11744"/>
<dbReference type="InterPro" id="IPR016897">
    <property type="entry name" value="SKP1"/>
</dbReference>
<keyword evidence="5" id="KW-1185">Reference proteome</keyword>
<feature type="compositionally biased region" description="Acidic residues" evidence="3">
    <location>
        <begin position="427"/>
        <end position="442"/>
    </location>
</feature>
<name>F4QE36_CACFS</name>